<feature type="compositionally biased region" description="Low complexity" evidence="1">
    <location>
        <begin position="712"/>
        <end position="725"/>
    </location>
</feature>
<feature type="compositionally biased region" description="Polar residues" evidence="1">
    <location>
        <begin position="943"/>
        <end position="952"/>
    </location>
</feature>
<feature type="compositionally biased region" description="Polar residues" evidence="1">
    <location>
        <begin position="311"/>
        <end position="320"/>
    </location>
</feature>
<name>A0A250WQ95_9CHLO</name>
<dbReference type="STRING" id="1157962.A0A250WQ95"/>
<dbReference type="Proteomes" id="UP000232323">
    <property type="component" value="Unassembled WGS sequence"/>
</dbReference>
<feature type="compositionally biased region" description="Basic and acidic residues" evidence="1">
    <location>
        <begin position="894"/>
        <end position="905"/>
    </location>
</feature>
<dbReference type="Pfam" id="PF00397">
    <property type="entry name" value="WW"/>
    <property type="match status" value="1"/>
</dbReference>
<feature type="compositionally biased region" description="Low complexity" evidence="1">
    <location>
        <begin position="835"/>
        <end position="863"/>
    </location>
</feature>
<feature type="compositionally biased region" description="Polar residues" evidence="1">
    <location>
        <begin position="428"/>
        <end position="448"/>
    </location>
</feature>
<feature type="compositionally biased region" description="Polar residues" evidence="1">
    <location>
        <begin position="87"/>
        <end position="102"/>
    </location>
</feature>
<feature type="region of interest" description="Disordered" evidence="1">
    <location>
        <begin position="83"/>
        <end position="102"/>
    </location>
</feature>
<dbReference type="PROSITE" id="PS50020">
    <property type="entry name" value="WW_DOMAIN_2"/>
    <property type="match status" value="1"/>
</dbReference>
<feature type="region of interest" description="Disordered" evidence="1">
    <location>
        <begin position="598"/>
        <end position="952"/>
    </location>
</feature>
<dbReference type="CDD" id="cd00201">
    <property type="entry name" value="WW"/>
    <property type="match status" value="1"/>
</dbReference>
<feature type="compositionally biased region" description="Low complexity" evidence="1">
    <location>
        <begin position="776"/>
        <end position="795"/>
    </location>
</feature>
<dbReference type="PROSITE" id="PS01159">
    <property type="entry name" value="WW_DOMAIN_1"/>
    <property type="match status" value="1"/>
</dbReference>
<dbReference type="PANTHER" id="PTHR21715">
    <property type="entry name" value="RH04127P"/>
    <property type="match status" value="1"/>
</dbReference>
<feature type="compositionally biased region" description="Polar residues" evidence="1">
    <location>
        <begin position="251"/>
        <end position="261"/>
    </location>
</feature>
<feature type="compositionally biased region" description="Basic residues" evidence="1">
    <location>
        <begin position="928"/>
        <end position="941"/>
    </location>
</feature>
<feature type="compositionally biased region" description="Polar residues" evidence="1">
    <location>
        <begin position="461"/>
        <end position="473"/>
    </location>
</feature>
<comment type="caution">
    <text evidence="3">The sequence shown here is derived from an EMBL/GenBank/DDBJ whole genome shotgun (WGS) entry which is preliminary data.</text>
</comment>
<feature type="compositionally biased region" description="Low complexity" evidence="1">
    <location>
        <begin position="806"/>
        <end position="828"/>
    </location>
</feature>
<dbReference type="InterPro" id="IPR001202">
    <property type="entry name" value="WW_dom"/>
</dbReference>
<feature type="region of interest" description="Disordered" evidence="1">
    <location>
        <begin position="217"/>
        <end position="320"/>
    </location>
</feature>
<reference evidence="3 4" key="1">
    <citation type="submission" date="2017-08" db="EMBL/GenBank/DDBJ databases">
        <title>Acidophilic green algal genome provides insights into adaptation to an acidic environment.</title>
        <authorList>
            <person name="Hirooka S."/>
            <person name="Hirose Y."/>
            <person name="Kanesaki Y."/>
            <person name="Higuchi S."/>
            <person name="Fujiwara T."/>
            <person name="Onuma R."/>
            <person name="Era A."/>
            <person name="Ohbayashi R."/>
            <person name="Uzuka A."/>
            <person name="Nozaki H."/>
            <person name="Yoshikawa H."/>
            <person name="Miyagishima S.Y."/>
        </authorList>
    </citation>
    <scope>NUCLEOTIDE SEQUENCE [LARGE SCALE GENOMIC DNA]</scope>
    <source>
        <strain evidence="3 4">NIES-2499</strain>
    </source>
</reference>
<sequence>MQVPYKLLIQHWFSKSSTLTEENDRLQAFDSIPAAIRRANPNLTREFYLRHRSQPFFLLNVASVSPEAARELSQASHTDLSKAFGFNSGQQKDTHSETLTSSRKAVLTMHHRKLASLSPKRMHEATASAKGVLPDETLVQLLDPVAVGGEREVPSMTKTAGLPGSYQAHDTGSSQLLSHLQWTQSQVKQDIPTLSWGGEPVSATANIALPLALLPKKKLKSPPRGPLRRSPAPPKPEGPLTTLTGCWDLSTKVQSTEQSQGVKPRASSAVLPPLESSSFSGKLPPLGASFSARSSHKSASSRPSLEASGSYGPSHTKSSNMAAEGVADALAGRTEEVQAGTTPASRPLKGPSSLTVEESRTLRKLSSARQQAVQLTQQLLSQAQQLLQSPPPVLPQPTLHMHISAAAPATEALSTHGEAGSNMAEPSFLTSLSSRPTSAARTSMSRPGSSFSSKPYPHSSLAGSRPSSSNTGLHSGLMKDPQIASAGVSNSQAVRGLSPDEDIMLQEALEEVSRPHPSLQDQYATQMVVQPDEKLATSDQLVGEKPVLHKAPNLQNTLEQEPTLSERIGATGGGAQIVEEASTITMVSQLVIMEAGSSASEPVRDTEDVSAAAVPEPQPEEAAAAVPEPQPEEAAAAVPEPQPEEAAAAVPEPQPEEEAAAVTEPQPKEAAGAVPEPQPEEAAGAVPEPQPEEAATEVPEPQPEEAATEVSEPQPEEAAAAVPEPQTEEEAAAVPEPHPKEAAGAVPEPQPEEAAGAVPEPQPKEADATVPEPQPEEAAGAVPEPQPEEAAAAVPEPQPEEEAAAPEEAATAVPEPQPEEAAAAVPEPQTEEDAAAVPEPQPEEAATAVPEPQPEEAAGAVPESQPEDAAGVVPEPQLKVETASGLEKPEEDQEKTSGHSQHEIEVDSEPLSPLEVMDLPLSPSRPTSGKRRSLSASRHSRPVSASSQASHNTLSQKPVFVLYTEGDPETVKEFDDFQSQLSGMIGEAMSRAQQVISGKSESDMFTMPPVPLIHLPAEAEAPPSQRAIREYGIYLGMDLEAHPDLQYIAQWALEAPVPAGWSVHLDEEGIEYFFDTETNESTYEHPMDKKYIKLYEVEVRKKLLSPAERLEMMRANKARAAGQGLPVM</sequence>
<dbReference type="Gene3D" id="2.20.70.10">
    <property type="match status" value="1"/>
</dbReference>
<organism evidence="3 4">
    <name type="scientific">Chlamydomonas eustigma</name>
    <dbReference type="NCBI Taxonomy" id="1157962"/>
    <lineage>
        <taxon>Eukaryota</taxon>
        <taxon>Viridiplantae</taxon>
        <taxon>Chlorophyta</taxon>
        <taxon>core chlorophytes</taxon>
        <taxon>Chlorophyceae</taxon>
        <taxon>CS clade</taxon>
        <taxon>Chlamydomonadales</taxon>
        <taxon>Chlamydomonadaceae</taxon>
        <taxon>Chlamydomonas</taxon>
    </lineage>
</organism>
<dbReference type="SMART" id="SM00456">
    <property type="entry name" value="WW"/>
    <property type="match status" value="1"/>
</dbReference>
<gene>
    <name evidence="3" type="ORF">CEUSTIGMA_g176.t1</name>
</gene>
<dbReference type="EMBL" id="BEGY01000001">
    <property type="protein sequence ID" value="GAX72720.1"/>
    <property type="molecule type" value="Genomic_DNA"/>
</dbReference>
<proteinExistence type="predicted"/>
<feature type="compositionally biased region" description="Low complexity" evidence="1">
    <location>
        <begin position="288"/>
        <end position="304"/>
    </location>
</feature>
<evidence type="ECO:0000259" key="2">
    <source>
        <dbReference type="PROSITE" id="PS50020"/>
    </source>
</evidence>
<dbReference type="AlphaFoldDB" id="A0A250WQ95"/>
<dbReference type="PANTHER" id="PTHR21715:SF0">
    <property type="entry name" value="RH04127P"/>
    <property type="match status" value="1"/>
</dbReference>
<feature type="compositionally biased region" description="Low complexity" evidence="1">
    <location>
        <begin position="449"/>
        <end position="460"/>
    </location>
</feature>
<dbReference type="OrthoDB" id="6344460at2759"/>
<evidence type="ECO:0000256" key="1">
    <source>
        <dbReference type="SAM" id="MobiDB-lite"/>
    </source>
</evidence>
<feature type="domain" description="WW" evidence="2">
    <location>
        <begin position="1055"/>
        <end position="1088"/>
    </location>
</feature>
<keyword evidence="4" id="KW-1185">Reference proteome</keyword>
<protein>
    <recommendedName>
        <fullName evidence="2">WW domain-containing protein</fullName>
    </recommendedName>
</protein>
<dbReference type="InterPro" id="IPR053233">
    <property type="entry name" value="ABRA-related"/>
</dbReference>
<accession>A0A250WQ95</accession>
<evidence type="ECO:0000313" key="3">
    <source>
        <dbReference type="EMBL" id="GAX72720.1"/>
    </source>
</evidence>
<dbReference type="InterPro" id="IPR036020">
    <property type="entry name" value="WW_dom_sf"/>
</dbReference>
<feature type="region of interest" description="Disordered" evidence="1">
    <location>
        <begin position="409"/>
        <end position="478"/>
    </location>
</feature>
<evidence type="ECO:0000313" key="4">
    <source>
        <dbReference type="Proteomes" id="UP000232323"/>
    </source>
</evidence>
<feature type="compositionally biased region" description="Low complexity" evidence="1">
    <location>
        <begin position="611"/>
        <end position="651"/>
    </location>
</feature>
<feature type="region of interest" description="Disordered" evidence="1">
    <location>
        <begin position="336"/>
        <end position="358"/>
    </location>
</feature>
<dbReference type="SUPFAM" id="SSF51045">
    <property type="entry name" value="WW domain"/>
    <property type="match status" value="1"/>
</dbReference>